<protein>
    <submittedName>
        <fullName evidence="2">Uncharacterized protein</fullName>
    </submittedName>
</protein>
<name>A0A1B4LGZ0_9BURK</name>
<gene>
    <name evidence="2" type="ORF">WJ35_15135</name>
</gene>
<dbReference type="Proteomes" id="UP000243680">
    <property type="component" value="Chromosome 3"/>
</dbReference>
<organism evidence="2 3">
    <name type="scientific">Burkholderia ubonensis</name>
    <dbReference type="NCBI Taxonomy" id="101571"/>
    <lineage>
        <taxon>Bacteria</taxon>
        <taxon>Pseudomonadati</taxon>
        <taxon>Pseudomonadota</taxon>
        <taxon>Betaproteobacteria</taxon>
        <taxon>Burkholderiales</taxon>
        <taxon>Burkholderiaceae</taxon>
        <taxon>Burkholderia</taxon>
        <taxon>Burkholderia cepacia complex</taxon>
    </lineage>
</organism>
<evidence type="ECO:0000313" key="3">
    <source>
        <dbReference type="Proteomes" id="UP000243680"/>
    </source>
</evidence>
<reference evidence="2 3" key="1">
    <citation type="submission" date="2015-12" db="EMBL/GenBank/DDBJ databases">
        <title>Diversity of Burkholderia near neighbor genomes.</title>
        <authorList>
            <person name="Sahl J."/>
            <person name="Wagner D."/>
            <person name="Keim P."/>
        </authorList>
    </citation>
    <scope>NUCLEOTIDE SEQUENCE [LARGE SCALE GENOMIC DNA]</scope>
    <source>
        <strain evidence="2 3">MSMB0783</strain>
    </source>
</reference>
<accession>A0A1B4LGZ0</accession>
<evidence type="ECO:0000313" key="2">
    <source>
        <dbReference type="EMBL" id="AOJ76459.1"/>
    </source>
</evidence>
<feature type="region of interest" description="Disordered" evidence="1">
    <location>
        <begin position="43"/>
        <end position="86"/>
    </location>
</feature>
<proteinExistence type="predicted"/>
<sequence length="86" mass="8556">MASLPTTSGCNAAPVTRCAISGVSAGDVSSVSGIGTVRAPALAHHAQTPRVVQGAVERGTRERAGGRHGKLGAAQPGRVGEQQQEA</sequence>
<dbReference type="EMBL" id="CP013421">
    <property type="protein sequence ID" value="AOJ76459.1"/>
    <property type="molecule type" value="Genomic_DNA"/>
</dbReference>
<evidence type="ECO:0000256" key="1">
    <source>
        <dbReference type="SAM" id="MobiDB-lite"/>
    </source>
</evidence>
<dbReference type="AlphaFoldDB" id="A0A1B4LGZ0"/>